<feature type="domain" description="RanBP2-type" evidence="5">
    <location>
        <begin position="250"/>
        <end position="269"/>
    </location>
</feature>
<evidence type="ECO:0000256" key="1">
    <source>
        <dbReference type="ARBA" id="ARBA00022723"/>
    </source>
</evidence>
<dbReference type="AlphaFoldDB" id="A0A1Q9F4G7"/>
<feature type="compositionally biased region" description="Basic and acidic residues" evidence="4">
    <location>
        <begin position="543"/>
        <end position="562"/>
    </location>
</feature>
<evidence type="ECO:0000313" key="6">
    <source>
        <dbReference type="EMBL" id="OLQ14578.1"/>
    </source>
</evidence>
<dbReference type="InterPro" id="IPR001876">
    <property type="entry name" value="Znf_RanBP2"/>
</dbReference>
<evidence type="ECO:0000256" key="3">
    <source>
        <dbReference type="ARBA" id="ARBA00022833"/>
    </source>
</evidence>
<accession>A0A1Q9F4G7</accession>
<dbReference type="EMBL" id="LSRX01000013">
    <property type="protein sequence ID" value="OLQ14578.1"/>
    <property type="molecule type" value="Genomic_DNA"/>
</dbReference>
<dbReference type="Proteomes" id="UP000186817">
    <property type="component" value="Unassembled WGS sequence"/>
</dbReference>
<organism evidence="6 7">
    <name type="scientific">Symbiodinium microadriaticum</name>
    <name type="common">Dinoflagellate</name>
    <name type="synonym">Zooxanthella microadriatica</name>
    <dbReference type="NCBI Taxonomy" id="2951"/>
    <lineage>
        <taxon>Eukaryota</taxon>
        <taxon>Sar</taxon>
        <taxon>Alveolata</taxon>
        <taxon>Dinophyceae</taxon>
        <taxon>Suessiales</taxon>
        <taxon>Symbiodiniaceae</taxon>
        <taxon>Symbiodinium</taxon>
    </lineage>
</organism>
<proteinExistence type="predicted"/>
<evidence type="ECO:0000256" key="2">
    <source>
        <dbReference type="ARBA" id="ARBA00022771"/>
    </source>
</evidence>
<evidence type="ECO:0000313" key="7">
    <source>
        <dbReference type="Proteomes" id="UP000186817"/>
    </source>
</evidence>
<name>A0A1Q9F4G7_SYMMI</name>
<keyword evidence="7" id="KW-1185">Reference proteome</keyword>
<reference evidence="6 7" key="1">
    <citation type="submission" date="2016-02" db="EMBL/GenBank/DDBJ databases">
        <title>Genome analysis of coral dinoflagellate symbionts highlights evolutionary adaptations to a symbiotic lifestyle.</title>
        <authorList>
            <person name="Aranda M."/>
            <person name="Li Y."/>
            <person name="Liew Y.J."/>
            <person name="Baumgarten S."/>
            <person name="Simakov O."/>
            <person name="Wilson M."/>
            <person name="Piel J."/>
            <person name="Ashoor H."/>
            <person name="Bougouffa S."/>
            <person name="Bajic V.B."/>
            <person name="Ryu T."/>
            <person name="Ravasi T."/>
            <person name="Bayer T."/>
            <person name="Micklem G."/>
            <person name="Kim H."/>
            <person name="Bhak J."/>
            <person name="Lajeunesse T.C."/>
            <person name="Voolstra C.R."/>
        </authorList>
    </citation>
    <scope>NUCLEOTIDE SEQUENCE [LARGE SCALE GENOMIC DNA]</scope>
    <source>
        <strain evidence="6 7">CCMP2467</strain>
    </source>
</reference>
<evidence type="ECO:0000259" key="5">
    <source>
        <dbReference type="PROSITE" id="PS01358"/>
    </source>
</evidence>
<dbReference type="OrthoDB" id="427093at2759"/>
<protein>
    <recommendedName>
        <fullName evidence="5">RanBP2-type domain-containing protein</fullName>
    </recommendedName>
</protein>
<sequence length="604" mass="66585">MLRLCFYMKKDSKPPRQRYPPRGTRLYAFTMPAMTGDMDYWLQRIPLNEKGQYLRGTATCSVGCCGRAGVKCDSAVKMRFGELADYVYCTYCAALLLERMDQDRLQDESSEYGQDPEHETLESCEDWRQRCDSWNSKVEPELLDSSSPDSRWPCPALLDALLAAYGPICVVFHLDCLLVIWIWAARIDPARTLLRQFVDGVIEPSLVELDIACRRLEGHHSRSVLPGRARAIILQGQTAEMPASGKLQPWHCGTCQRQNKGNQDFCGGCGSHWQKVTYWSGSASQAAPWRPPQGAWQSPASPRRPRSPRKRAGKGQQGPEAPVAKGAPPPPQPTAPTLQALPVPPPMPTSTTVREQINTPAAEANPDRVVLQKLVQALGQHQELLPEGVREILAAQGRTEVQDHTKSLHRTVSAQATARRELQRIRQGRAAFLATWNTYITDLTTLVAKQVEEQGKALADMDEQEEMWGGKLQEATASLAKLANKGITPEPKTAMDVDALDVVELAEAKVDEAIATEQERHDRRQQQQQSAFQLVAALKQAQEKAGKDLAEQTSQREREGSRTPRRGGQAGPATAEISSSSPGSSVEMQPVPTKPSPAAVPGKA</sequence>
<dbReference type="PROSITE" id="PS01358">
    <property type="entry name" value="ZF_RANBP2_1"/>
    <property type="match status" value="1"/>
</dbReference>
<keyword evidence="2" id="KW-0863">Zinc-finger</keyword>
<keyword evidence="3" id="KW-0862">Zinc</keyword>
<dbReference type="GO" id="GO:0008270">
    <property type="term" value="F:zinc ion binding"/>
    <property type="evidence" value="ECO:0007669"/>
    <property type="project" value="UniProtKB-KW"/>
</dbReference>
<comment type="caution">
    <text evidence="6">The sequence shown here is derived from an EMBL/GenBank/DDBJ whole genome shotgun (WGS) entry which is preliminary data.</text>
</comment>
<feature type="compositionally biased region" description="Basic residues" evidence="4">
    <location>
        <begin position="303"/>
        <end position="313"/>
    </location>
</feature>
<keyword evidence="1" id="KW-0479">Metal-binding</keyword>
<evidence type="ECO:0000256" key="4">
    <source>
        <dbReference type="SAM" id="MobiDB-lite"/>
    </source>
</evidence>
<feature type="region of interest" description="Disordered" evidence="4">
    <location>
        <begin position="283"/>
        <end position="352"/>
    </location>
</feature>
<gene>
    <name evidence="6" type="ORF">AK812_SmicGene1281</name>
</gene>
<feature type="region of interest" description="Disordered" evidence="4">
    <location>
        <begin position="543"/>
        <end position="604"/>
    </location>
</feature>